<sequence>MSAKFRRRSSSLFYFYANAITIDELDIAKNGKPTLVDTDIVDSVEQGASHLVNGFGKNSQDPPTLRRFWWRINKKRLVQPSQRSVHSLGTHHSTVDGFGRINTWTYQHLCLPPSPGGTTDLKVRSTAE</sequence>
<protein>
    <submittedName>
        <fullName evidence="1">Uncharacterized protein</fullName>
    </submittedName>
</protein>
<gene>
    <name evidence="1" type="primary">ABSGL_15078.1 scaffold 15162</name>
</gene>
<name>A0A168T3H5_ABSGL</name>
<dbReference type="EMBL" id="LT555008">
    <property type="protein sequence ID" value="SAM09402.1"/>
    <property type="molecule type" value="Genomic_DNA"/>
</dbReference>
<dbReference type="InParanoid" id="A0A168T3H5"/>
<reference evidence="1" key="1">
    <citation type="submission" date="2016-04" db="EMBL/GenBank/DDBJ databases">
        <authorList>
            <person name="Evans L.H."/>
            <person name="Alamgir A."/>
            <person name="Owens N."/>
            <person name="Weber N.D."/>
            <person name="Virtaneva K."/>
            <person name="Barbian K."/>
            <person name="Babar A."/>
            <person name="Rosenke K."/>
        </authorList>
    </citation>
    <scope>NUCLEOTIDE SEQUENCE [LARGE SCALE GENOMIC DNA]</scope>
    <source>
        <strain evidence="1">CBS 101.48</strain>
    </source>
</reference>
<proteinExistence type="predicted"/>
<organism evidence="1">
    <name type="scientific">Absidia glauca</name>
    <name type="common">Pin mould</name>
    <dbReference type="NCBI Taxonomy" id="4829"/>
    <lineage>
        <taxon>Eukaryota</taxon>
        <taxon>Fungi</taxon>
        <taxon>Fungi incertae sedis</taxon>
        <taxon>Mucoromycota</taxon>
        <taxon>Mucoromycotina</taxon>
        <taxon>Mucoromycetes</taxon>
        <taxon>Mucorales</taxon>
        <taxon>Cunninghamellaceae</taxon>
        <taxon>Absidia</taxon>
    </lineage>
</organism>
<evidence type="ECO:0000313" key="2">
    <source>
        <dbReference type="Proteomes" id="UP000078561"/>
    </source>
</evidence>
<dbReference type="AlphaFoldDB" id="A0A168T3H5"/>
<accession>A0A168T3H5</accession>
<dbReference type="Proteomes" id="UP000078561">
    <property type="component" value="Unassembled WGS sequence"/>
</dbReference>
<keyword evidence="2" id="KW-1185">Reference proteome</keyword>
<evidence type="ECO:0000313" key="1">
    <source>
        <dbReference type="EMBL" id="SAM09402.1"/>
    </source>
</evidence>